<dbReference type="Proteomes" id="UP000267900">
    <property type="component" value="Chromosome"/>
</dbReference>
<dbReference type="OrthoDB" id="8354941at2"/>
<protein>
    <submittedName>
        <fullName evidence="1">Uncharacterized protein</fullName>
    </submittedName>
</protein>
<reference evidence="1 2" key="1">
    <citation type="submission" date="2018-12" db="EMBL/GenBank/DDBJ databases">
        <title>The whole draft genome of Streptomyce luteoverticillatus CGMCC 15060.</title>
        <authorList>
            <person name="Feng Z."/>
            <person name="Chen G."/>
            <person name="Zhang J."/>
            <person name="Zhu H."/>
            <person name="Yu X."/>
            <person name="Zhang W."/>
            <person name="Zhang X."/>
        </authorList>
    </citation>
    <scope>NUCLEOTIDE SEQUENCE [LARGE SCALE GENOMIC DNA]</scope>
    <source>
        <strain evidence="1 2">CGMCC 15060</strain>
    </source>
</reference>
<dbReference type="RefSeq" id="WP_126917326.1">
    <property type="nucleotide sequence ID" value="NZ_CP034587.1"/>
</dbReference>
<accession>A0A3S9PR80</accession>
<evidence type="ECO:0000313" key="1">
    <source>
        <dbReference type="EMBL" id="AZQ74824.1"/>
    </source>
</evidence>
<organism evidence="1 2">
    <name type="scientific">Streptomyces luteoverticillatus</name>
    <name type="common">Streptoverticillium luteoverticillatus</name>
    <dbReference type="NCBI Taxonomy" id="66425"/>
    <lineage>
        <taxon>Bacteria</taxon>
        <taxon>Bacillati</taxon>
        <taxon>Actinomycetota</taxon>
        <taxon>Actinomycetes</taxon>
        <taxon>Kitasatosporales</taxon>
        <taxon>Streptomycetaceae</taxon>
        <taxon>Streptomyces</taxon>
    </lineage>
</organism>
<keyword evidence="2" id="KW-1185">Reference proteome</keyword>
<dbReference type="InterPro" id="IPR029055">
    <property type="entry name" value="Ntn_hydrolases_N"/>
</dbReference>
<dbReference type="EMBL" id="CP034587">
    <property type="protein sequence ID" value="AZQ74824.1"/>
    <property type="molecule type" value="Genomic_DNA"/>
</dbReference>
<dbReference type="AlphaFoldDB" id="A0A3S9PR80"/>
<dbReference type="Gene3D" id="3.60.20.10">
    <property type="entry name" value="Glutamine Phosphoribosylpyrophosphate, subunit 1, domain 1"/>
    <property type="match status" value="1"/>
</dbReference>
<dbReference type="SUPFAM" id="SSF56235">
    <property type="entry name" value="N-terminal nucleophile aminohydrolases (Ntn hydrolases)"/>
    <property type="match status" value="1"/>
</dbReference>
<name>A0A3S9PR80_STRLT</name>
<evidence type="ECO:0000313" key="2">
    <source>
        <dbReference type="Proteomes" id="UP000267900"/>
    </source>
</evidence>
<sequence length="182" mass="19433">MTVIVGLAYNGRVHLGGDSAGVAGLRITVRRDPKVFRNGPYAMGFTTSFRMGQLLHHAFKAPRPKGDLDRFMTTVFVDKLRACLKDGGWARKDSEQEQAGTFLVGIYGRLFTVYDDYQIAEPADGYAAVGCGSELALGALHATAGFGLKPRARLSLALTAAGHHSAGVSAPFSYVTARRGPS</sequence>
<proteinExistence type="predicted"/>
<gene>
    <name evidence="1" type="ORF">EKH77_29730</name>
</gene>